<name>A0A133Y4K3_9LACT</name>
<evidence type="ECO:0000256" key="3">
    <source>
        <dbReference type="ARBA" id="ARBA00022989"/>
    </source>
</evidence>
<dbReference type="GO" id="GO:0016020">
    <property type="term" value="C:membrane"/>
    <property type="evidence" value="ECO:0007669"/>
    <property type="project" value="UniProtKB-SubCell"/>
</dbReference>
<dbReference type="PATRIC" id="fig|87541.4.peg.147"/>
<evidence type="ECO:0000256" key="1">
    <source>
        <dbReference type="ARBA" id="ARBA00004141"/>
    </source>
</evidence>
<evidence type="ECO:0008006" key="9">
    <source>
        <dbReference type="Google" id="ProtNLM"/>
    </source>
</evidence>
<feature type="transmembrane region" description="Helical" evidence="6">
    <location>
        <begin position="64"/>
        <end position="80"/>
    </location>
</feature>
<dbReference type="AlphaFoldDB" id="A0A133Y4K3"/>
<reference evidence="7 8" key="1">
    <citation type="submission" date="2016-01" db="EMBL/GenBank/DDBJ databases">
        <authorList>
            <person name="Oliw E.H."/>
        </authorList>
    </citation>
    <scope>NUCLEOTIDE SEQUENCE [LARGE SCALE GENOMIC DNA]</scope>
    <source>
        <strain evidence="7 8">KA00635</strain>
    </source>
</reference>
<keyword evidence="4 6" id="KW-0472">Membrane</keyword>
<accession>A0A133Y4K3</accession>
<dbReference type="InterPro" id="IPR006043">
    <property type="entry name" value="NCS2"/>
</dbReference>
<evidence type="ECO:0000313" key="7">
    <source>
        <dbReference type="EMBL" id="KXB38086.1"/>
    </source>
</evidence>
<evidence type="ECO:0000256" key="4">
    <source>
        <dbReference type="ARBA" id="ARBA00023136"/>
    </source>
</evidence>
<evidence type="ECO:0000313" key="8">
    <source>
        <dbReference type="Proteomes" id="UP000070422"/>
    </source>
</evidence>
<gene>
    <name evidence="7" type="ORF">HMPREF3187_00149</name>
</gene>
<evidence type="ECO:0000256" key="2">
    <source>
        <dbReference type="ARBA" id="ARBA00022692"/>
    </source>
</evidence>
<sequence length="104" mass="11250">MRHDIDQKPPRIEGLFLSFQHVFAMFGATILVPLTLGMPVSVALMCSGLGTLIYAFFIKGKVPVYLGSSFTFIGAMKIAMEQMGRSTTPPQSSLGHSLLLSGFP</sequence>
<dbReference type="EMBL" id="LSCQ01000012">
    <property type="protein sequence ID" value="KXB38086.1"/>
    <property type="molecule type" value="Genomic_DNA"/>
</dbReference>
<organism evidence="7 8">
    <name type="scientific">Aerococcus christensenii</name>
    <dbReference type="NCBI Taxonomy" id="87541"/>
    <lineage>
        <taxon>Bacteria</taxon>
        <taxon>Bacillati</taxon>
        <taxon>Bacillota</taxon>
        <taxon>Bacilli</taxon>
        <taxon>Lactobacillales</taxon>
        <taxon>Aerococcaceae</taxon>
        <taxon>Aerococcus</taxon>
    </lineage>
</organism>
<evidence type="ECO:0000256" key="6">
    <source>
        <dbReference type="SAM" id="Phobius"/>
    </source>
</evidence>
<feature type="compositionally biased region" description="Low complexity" evidence="5">
    <location>
        <begin position="92"/>
        <end position="104"/>
    </location>
</feature>
<dbReference type="Pfam" id="PF00860">
    <property type="entry name" value="Xan_ur_permease"/>
    <property type="match status" value="1"/>
</dbReference>
<dbReference type="GO" id="GO:0015205">
    <property type="term" value="F:nucleobase transmembrane transporter activity"/>
    <property type="evidence" value="ECO:0007669"/>
    <property type="project" value="UniProtKB-ARBA"/>
</dbReference>
<feature type="transmembrane region" description="Helical" evidence="6">
    <location>
        <begin position="12"/>
        <end position="32"/>
    </location>
</feature>
<keyword evidence="3 6" id="KW-1133">Transmembrane helix</keyword>
<evidence type="ECO:0000256" key="5">
    <source>
        <dbReference type="SAM" id="MobiDB-lite"/>
    </source>
</evidence>
<proteinExistence type="predicted"/>
<comment type="caution">
    <text evidence="7">The sequence shown here is derived from an EMBL/GenBank/DDBJ whole genome shotgun (WGS) entry which is preliminary data.</text>
</comment>
<comment type="subcellular location">
    <subcellularLocation>
        <location evidence="1">Membrane</location>
        <topology evidence="1">Multi-pass membrane protein</topology>
    </subcellularLocation>
</comment>
<protein>
    <recommendedName>
        <fullName evidence="9">Uracil permease</fullName>
    </recommendedName>
</protein>
<keyword evidence="2 6" id="KW-0812">Transmembrane</keyword>
<dbReference type="Proteomes" id="UP000070422">
    <property type="component" value="Unassembled WGS sequence"/>
</dbReference>
<feature type="region of interest" description="Disordered" evidence="5">
    <location>
        <begin position="85"/>
        <end position="104"/>
    </location>
</feature>